<dbReference type="Gene3D" id="3.40.630.30">
    <property type="match status" value="1"/>
</dbReference>
<dbReference type="Proteomes" id="UP000030302">
    <property type="component" value="Chromosome"/>
</dbReference>
<keyword evidence="2" id="KW-0808">Transferase</keyword>
<dbReference type="Pfam" id="PF13302">
    <property type="entry name" value="Acetyltransf_3"/>
    <property type="match status" value="1"/>
</dbReference>
<dbReference type="GO" id="GO:0016747">
    <property type="term" value="F:acyltransferase activity, transferring groups other than amino-acyl groups"/>
    <property type="evidence" value="ECO:0007669"/>
    <property type="project" value="InterPro"/>
</dbReference>
<evidence type="ECO:0000313" key="3">
    <source>
        <dbReference type="Proteomes" id="UP000030302"/>
    </source>
</evidence>
<name>A0A0A1F9A4_9BURK</name>
<dbReference type="AlphaFoldDB" id="A0A0A1F9A4"/>
<evidence type="ECO:0000313" key="2">
    <source>
        <dbReference type="EMBL" id="AIY41116.1"/>
    </source>
</evidence>
<dbReference type="SUPFAM" id="SSF55729">
    <property type="entry name" value="Acyl-CoA N-acyltransferases (Nat)"/>
    <property type="match status" value="1"/>
</dbReference>
<accession>A0A0A1F9A4</accession>
<reference evidence="3" key="1">
    <citation type="journal article" date="2014" name="Soil Biol. Biochem.">
        <title>Structure and function of bacterial communities in ageing soils: Insights from the Mendocino ecological staircase.</title>
        <authorList>
            <person name="Uroz S."/>
            <person name="Tech J.J."/>
            <person name="Sawaya N.A."/>
            <person name="Frey-Klett P."/>
            <person name="Leveau J.H.J."/>
        </authorList>
    </citation>
    <scope>NUCLEOTIDE SEQUENCE [LARGE SCALE GENOMIC DNA]</scope>
    <source>
        <strain evidence="3">Cal35</strain>
    </source>
</reference>
<gene>
    <name evidence="2" type="ORF">LT85_1958</name>
</gene>
<dbReference type="EMBL" id="CP009962">
    <property type="protein sequence ID" value="AIY41116.1"/>
    <property type="molecule type" value="Genomic_DNA"/>
</dbReference>
<evidence type="ECO:0000259" key="1">
    <source>
        <dbReference type="Pfam" id="PF13302"/>
    </source>
</evidence>
<organism evidence="2 3">
    <name type="scientific">Collimonas arenae</name>
    <dbReference type="NCBI Taxonomy" id="279058"/>
    <lineage>
        <taxon>Bacteria</taxon>
        <taxon>Pseudomonadati</taxon>
        <taxon>Pseudomonadota</taxon>
        <taxon>Betaproteobacteria</taxon>
        <taxon>Burkholderiales</taxon>
        <taxon>Oxalobacteraceae</taxon>
        <taxon>Collimonas</taxon>
    </lineage>
</organism>
<dbReference type="InterPro" id="IPR051531">
    <property type="entry name" value="N-acetyltransferase"/>
</dbReference>
<feature type="domain" description="N-acetyltransferase" evidence="1">
    <location>
        <begin position="4"/>
        <end position="96"/>
    </location>
</feature>
<dbReference type="HOGENOM" id="CLU_013985_3_1_4"/>
<dbReference type="PANTHER" id="PTHR43792">
    <property type="entry name" value="GNAT FAMILY, PUTATIVE (AFU_ORTHOLOGUE AFUA_3G00765)-RELATED-RELATED"/>
    <property type="match status" value="1"/>
</dbReference>
<dbReference type="InterPro" id="IPR016181">
    <property type="entry name" value="Acyl_CoA_acyltransferase"/>
</dbReference>
<dbReference type="STRING" id="279058.LT85_1958"/>
<protein>
    <submittedName>
        <fullName evidence="2">Putative acetyltransferase</fullName>
    </submittedName>
</protein>
<proteinExistence type="predicted"/>
<dbReference type="KEGG" id="care:LT85_1958"/>
<keyword evidence="3" id="KW-1185">Reference proteome</keyword>
<dbReference type="PANTHER" id="PTHR43792:SF1">
    <property type="entry name" value="N-ACETYLTRANSFERASE DOMAIN-CONTAINING PROTEIN"/>
    <property type="match status" value="1"/>
</dbReference>
<dbReference type="InterPro" id="IPR000182">
    <property type="entry name" value="GNAT_dom"/>
</dbReference>
<sequence length="123" mass="13798">MAHWEQHGFGQWAIATLHEPEKVIGFGGVAFRKYIEDERLNLGYRFAPEAWGMGYATEVGRAALRCAFDQHGQSDAYAIVRPINAQSIRVLEKLPMKRIGSLDDVPGEPMSLLYWAGNQHPVS</sequence>